<accession>A0A0B0MR65</accession>
<keyword evidence="2" id="KW-1185">Reference proteome</keyword>
<dbReference type="EMBL" id="JRRC01233360">
    <property type="protein sequence ID" value="KHG01999.1"/>
    <property type="molecule type" value="Genomic_DNA"/>
</dbReference>
<evidence type="ECO:0000313" key="1">
    <source>
        <dbReference type="EMBL" id="KHG01999.1"/>
    </source>
</evidence>
<protein>
    <submittedName>
        <fullName evidence="1">Arrestin domain-containing C</fullName>
    </submittedName>
</protein>
<dbReference type="AlphaFoldDB" id="A0A0B0MR65"/>
<comment type="caution">
    <text evidence="1">The sequence shown here is derived from an EMBL/GenBank/DDBJ whole genome shotgun (WGS) entry which is preliminary data.</text>
</comment>
<organism evidence="1 2">
    <name type="scientific">Gossypium arboreum</name>
    <name type="common">Tree cotton</name>
    <name type="synonym">Gossypium nanking</name>
    <dbReference type="NCBI Taxonomy" id="29729"/>
    <lineage>
        <taxon>Eukaryota</taxon>
        <taxon>Viridiplantae</taxon>
        <taxon>Streptophyta</taxon>
        <taxon>Embryophyta</taxon>
        <taxon>Tracheophyta</taxon>
        <taxon>Spermatophyta</taxon>
        <taxon>Magnoliopsida</taxon>
        <taxon>eudicotyledons</taxon>
        <taxon>Gunneridae</taxon>
        <taxon>Pentapetalae</taxon>
        <taxon>rosids</taxon>
        <taxon>malvids</taxon>
        <taxon>Malvales</taxon>
        <taxon>Malvaceae</taxon>
        <taxon>Malvoideae</taxon>
        <taxon>Gossypium</taxon>
    </lineage>
</organism>
<proteinExistence type="predicted"/>
<gene>
    <name evidence="1" type="ORF">F383_26205</name>
</gene>
<reference evidence="2" key="1">
    <citation type="submission" date="2014-09" db="EMBL/GenBank/DDBJ databases">
        <authorList>
            <person name="Mudge J."/>
            <person name="Ramaraj T."/>
            <person name="Lindquist I.E."/>
            <person name="Bharti A.K."/>
            <person name="Sundararajan A."/>
            <person name="Cameron C.T."/>
            <person name="Woodward J.E."/>
            <person name="May G.D."/>
            <person name="Brubaker C."/>
            <person name="Broadhvest J."/>
            <person name="Wilkins T.A."/>
        </authorList>
    </citation>
    <scope>NUCLEOTIDE SEQUENCE</scope>
    <source>
        <strain evidence="2">cv. AKA8401</strain>
    </source>
</reference>
<evidence type="ECO:0000313" key="2">
    <source>
        <dbReference type="Proteomes" id="UP000032142"/>
    </source>
</evidence>
<dbReference type="Proteomes" id="UP000032142">
    <property type="component" value="Unassembled WGS sequence"/>
</dbReference>
<sequence>MAIQLFSHQILNFMPSKHAYASAANGEETLLWRVDFKTRSSPIRPQTTRPVADLKLLLSNTAALTKDVRTVFYPGTAAEASVICNDSSVSKIS</sequence>
<name>A0A0B0MR65_GOSAR</name>